<proteinExistence type="predicted"/>
<protein>
    <recommendedName>
        <fullName evidence="5">VanZ-like domain-containing protein</fullName>
    </recommendedName>
</protein>
<keyword evidence="2" id="KW-1133">Transmembrane helix</keyword>
<sequence length="220" mass="24395">MRIRIPFAVSFVFLLLVLAYLGLSSVQNTLINDKVLHYICFFVLTLCFYWVLDTSRRRTLNFTLTVCTFILGIGSEILQGIINNGRTFDPFDILCNILGSLSALGLCAWYHKRMLERKRLARHYHMVAGSDEGEATDLELGEQSSSQNPLPATSTMEAELDNWDEHAEDAWEEEGGDEHAEATTTEESVGNKTPDSGSFGDVGSGAGADEATETGNKRLY</sequence>
<dbReference type="EMBL" id="JAGHQL010000125">
    <property type="protein sequence ID" value="KAH0538041.1"/>
    <property type="molecule type" value="Genomic_DNA"/>
</dbReference>
<organism evidence="3 4">
    <name type="scientific">Glutinoglossum americanum</name>
    <dbReference type="NCBI Taxonomy" id="1670608"/>
    <lineage>
        <taxon>Eukaryota</taxon>
        <taxon>Fungi</taxon>
        <taxon>Dikarya</taxon>
        <taxon>Ascomycota</taxon>
        <taxon>Pezizomycotina</taxon>
        <taxon>Geoglossomycetes</taxon>
        <taxon>Geoglossales</taxon>
        <taxon>Geoglossaceae</taxon>
        <taxon>Glutinoglossum</taxon>
    </lineage>
</organism>
<evidence type="ECO:0000256" key="2">
    <source>
        <dbReference type="SAM" id="Phobius"/>
    </source>
</evidence>
<dbReference type="OrthoDB" id="63581at2759"/>
<feature type="transmembrane region" description="Helical" evidence="2">
    <location>
        <begin position="7"/>
        <end position="23"/>
    </location>
</feature>
<dbReference type="PANTHER" id="PTHR28008:SF1">
    <property type="entry name" value="DOMAIN PROTEIN, PUTATIVE (AFU_ORTHOLOGUE AFUA_3G10980)-RELATED"/>
    <property type="match status" value="1"/>
</dbReference>
<feature type="region of interest" description="Disordered" evidence="1">
    <location>
        <begin position="161"/>
        <end position="220"/>
    </location>
</feature>
<accession>A0A9P8HYE1</accession>
<feature type="transmembrane region" description="Helical" evidence="2">
    <location>
        <begin position="90"/>
        <end position="110"/>
    </location>
</feature>
<name>A0A9P8HYE1_9PEZI</name>
<keyword evidence="2" id="KW-0812">Transmembrane</keyword>
<evidence type="ECO:0000313" key="4">
    <source>
        <dbReference type="Proteomes" id="UP000698800"/>
    </source>
</evidence>
<dbReference type="AlphaFoldDB" id="A0A9P8HYE1"/>
<feature type="transmembrane region" description="Helical" evidence="2">
    <location>
        <begin position="35"/>
        <end position="52"/>
    </location>
</feature>
<evidence type="ECO:0000313" key="3">
    <source>
        <dbReference type="EMBL" id="KAH0538041.1"/>
    </source>
</evidence>
<evidence type="ECO:0008006" key="5">
    <source>
        <dbReference type="Google" id="ProtNLM"/>
    </source>
</evidence>
<keyword evidence="4" id="KW-1185">Reference proteome</keyword>
<gene>
    <name evidence="3" type="ORF">FGG08_005353</name>
</gene>
<comment type="caution">
    <text evidence="3">The sequence shown here is derived from an EMBL/GenBank/DDBJ whole genome shotgun (WGS) entry which is preliminary data.</text>
</comment>
<dbReference type="Proteomes" id="UP000698800">
    <property type="component" value="Unassembled WGS sequence"/>
</dbReference>
<dbReference type="NCBIfam" id="NF037970">
    <property type="entry name" value="vanZ_1"/>
    <property type="match status" value="1"/>
</dbReference>
<evidence type="ECO:0000256" key="1">
    <source>
        <dbReference type="SAM" id="MobiDB-lite"/>
    </source>
</evidence>
<keyword evidence="2" id="KW-0472">Membrane</keyword>
<dbReference type="PANTHER" id="PTHR28008">
    <property type="entry name" value="DOMAIN PROTEIN, PUTATIVE (AFU_ORTHOLOGUE AFUA_3G10980)-RELATED"/>
    <property type="match status" value="1"/>
</dbReference>
<feature type="transmembrane region" description="Helical" evidence="2">
    <location>
        <begin position="59"/>
        <end position="78"/>
    </location>
</feature>
<reference evidence="3" key="1">
    <citation type="submission" date="2021-03" db="EMBL/GenBank/DDBJ databases">
        <title>Comparative genomics and phylogenomic investigation of the class Geoglossomycetes provide insights into ecological specialization and systematics.</title>
        <authorList>
            <person name="Melie T."/>
            <person name="Pirro S."/>
            <person name="Miller A.N."/>
            <person name="Quandt A."/>
        </authorList>
    </citation>
    <scope>NUCLEOTIDE SEQUENCE</scope>
    <source>
        <strain evidence="3">GBOQ0MN5Z8</strain>
    </source>
</reference>